<dbReference type="InterPro" id="IPR042099">
    <property type="entry name" value="ANL_N_sf"/>
</dbReference>
<dbReference type="GO" id="GO:0006631">
    <property type="term" value="P:fatty acid metabolic process"/>
    <property type="evidence" value="ECO:0007669"/>
    <property type="project" value="TreeGrafter"/>
</dbReference>
<sequence length="423" mass="43330">MPHDLPTSAPGRAADRGLRDLLAAALAGEGTLDLTGRTPQLVPRDPAGHAAPAAVLVATSGSTSGRPDRIAITASAIRASVAATQEALGGPGAWLLTLAPDHIAGLMVLARGLLGGGPVTHAAPGPFRPDSFVRDAERLAATAPGARRYVSLVPTQLRRVLSDPAARESAAGFEAILVGGSATPPAMLEQARAAGLAVVTTYGMTETCGGCLYDGVPVGAARADLIDPDRDGAGRIVLRGPQVALGRLASDGALLPFHGEVVTADRGRWERGADGVRRLRVLGRIDEVILSGGLNVDPHQVADVITRLDSVAEACVVGVPDPEWGQRVVAVVVPAATPHALTGSAGSLPDDVRAVCAAALPRGWAPQEVLVTDHLPTRGPGKVDRRAVAAYAVARLQGESRAASEDVTAEVSAPRDEESQRTN</sequence>
<dbReference type="SUPFAM" id="SSF56801">
    <property type="entry name" value="Acetyl-CoA synthetase-like"/>
    <property type="match status" value="1"/>
</dbReference>
<feature type="compositionally biased region" description="Basic and acidic residues" evidence="3">
    <location>
        <begin position="413"/>
        <end position="423"/>
    </location>
</feature>
<evidence type="ECO:0000259" key="4">
    <source>
        <dbReference type="Pfam" id="PF00501"/>
    </source>
</evidence>
<feature type="domain" description="AMP-dependent synthetase/ligase" evidence="4">
    <location>
        <begin position="47"/>
        <end position="246"/>
    </location>
</feature>
<dbReference type="Gene3D" id="3.30.300.30">
    <property type="match status" value="1"/>
</dbReference>
<organism evidence="6 7">
    <name type="scientific">Serinibacter salmoneus</name>
    <dbReference type="NCBI Taxonomy" id="556530"/>
    <lineage>
        <taxon>Bacteria</taxon>
        <taxon>Bacillati</taxon>
        <taxon>Actinomycetota</taxon>
        <taxon>Actinomycetes</taxon>
        <taxon>Micrococcales</taxon>
        <taxon>Beutenbergiaceae</taxon>
        <taxon>Serinibacter</taxon>
    </lineage>
</organism>
<comment type="caution">
    <text evidence="6">The sequence shown here is derived from an EMBL/GenBank/DDBJ whole genome shotgun (WGS) entry which is preliminary data.</text>
</comment>
<dbReference type="GO" id="GO:0031956">
    <property type="term" value="F:medium-chain fatty acid-CoA ligase activity"/>
    <property type="evidence" value="ECO:0007669"/>
    <property type="project" value="TreeGrafter"/>
</dbReference>
<reference evidence="6 7" key="1">
    <citation type="submission" date="2017-10" db="EMBL/GenBank/DDBJ databases">
        <title>Sequencing the genomes of 1000 actinobacteria strains.</title>
        <authorList>
            <person name="Klenk H.-P."/>
        </authorList>
    </citation>
    <scope>NUCLEOTIDE SEQUENCE [LARGE SCALE GENOMIC DNA]</scope>
    <source>
        <strain evidence="6 7">DSM 21801</strain>
    </source>
</reference>
<name>A0A2A9D2L3_9MICO</name>
<dbReference type="EMBL" id="PDJD01000001">
    <property type="protein sequence ID" value="PFG20566.1"/>
    <property type="molecule type" value="Genomic_DNA"/>
</dbReference>
<evidence type="ECO:0000256" key="1">
    <source>
        <dbReference type="ARBA" id="ARBA00006432"/>
    </source>
</evidence>
<evidence type="ECO:0000256" key="2">
    <source>
        <dbReference type="ARBA" id="ARBA00022598"/>
    </source>
</evidence>
<evidence type="ECO:0000259" key="5">
    <source>
        <dbReference type="Pfam" id="PF13193"/>
    </source>
</evidence>
<comment type="similarity">
    <text evidence="1">Belongs to the ATP-dependent AMP-binding enzyme family.</text>
</comment>
<keyword evidence="7" id="KW-1185">Reference proteome</keyword>
<dbReference type="PANTHER" id="PTHR43201:SF5">
    <property type="entry name" value="MEDIUM-CHAIN ACYL-COA LIGASE ACSF2, MITOCHONDRIAL"/>
    <property type="match status" value="1"/>
</dbReference>
<dbReference type="RefSeq" id="WP_169925942.1">
    <property type="nucleotide sequence ID" value="NZ_PDJD01000001.1"/>
</dbReference>
<dbReference type="PANTHER" id="PTHR43201">
    <property type="entry name" value="ACYL-COA SYNTHETASE"/>
    <property type="match status" value="1"/>
</dbReference>
<dbReference type="Gene3D" id="3.40.50.12780">
    <property type="entry name" value="N-terminal domain of ligase-like"/>
    <property type="match status" value="1"/>
</dbReference>
<gene>
    <name evidence="6" type="ORF">ATL40_2171</name>
</gene>
<evidence type="ECO:0000313" key="7">
    <source>
        <dbReference type="Proteomes" id="UP000224915"/>
    </source>
</evidence>
<dbReference type="Pfam" id="PF13193">
    <property type="entry name" value="AMP-binding_C"/>
    <property type="match status" value="1"/>
</dbReference>
<dbReference type="InterPro" id="IPR045851">
    <property type="entry name" value="AMP-bd_C_sf"/>
</dbReference>
<feature type="region of interest" description="Disordered" evidence="3">
    <location>
        <begin position="398"/>
        <end position="423"/>
    </location>
</feature>
<dbReference type="Proteomes" id="UP000224915">
    <property type="component" value="Unassembled WGS sequence"/>
</dbReference>
<evidence type="ECO:0000313" key="6">
    <source>
        <dbReference type="EMBL" id="PFG20566.1"/>
    </source>
</evidence>
<dbReference type="AlphaFoldDB" id="A0A2A9D2L3"/>
<dbReference type="InterPro" id="IPR000873">
    <property type="entry name" value="AMP-dep_synth/lig_dom"/>
</dbReference>
<keyword evidence="2 6" id="KW-0436">Ligase</keyword>
<accession>A0A2A9D2L3</accession>
<evidence type="ECO:0000256" key="3">
    <source>
        <dbReference type="SAM" id="MobiDB-lite"/>
    </source>
</evidence>
<protein>
    <submittedName>
        <fullName evidence="6">O-succinylbenzoic acid--CoA ligase</fullName>
    </submittedName>
</protein>
<proteinExistence type="inferred from homology"/>
<dbReference type="InterPro" id="IPR025110">
    <property type="entry name" value="AMP-bd_C"/>
</dbReference>
<dbReference type="Pfam" id="PF00501">
    <property type="entry name" value="AMP-binding"/>
    <property type="match status" value="1"/>
</dbReference>
<feature type="domain" description="AMP-binding enzyme C-terminal" evidence="5">
    <location>
        <begin position="301"/>
        <end position="382"/>
    </location>
</feature>